<reference evidence="2 3" key="1">
    <citation type="journal article" date="2020" name="Nat. Microbiol.">
        <title>Lysogenic host-virus interactions in SAR11 marine bacteria.</title>
        <authorList>
            <person name="Morris R.M."/>
            <person name="Cain K.R."/>
            <person name="Hvorecny K.L."/>
            <person name="Kollman J.M."/>
        </authorList>
    </citation>
    <scope>NUCLEOTIDE SEQUENCE [LARGE SCALE GENOMIC DNA]</scope>
    <source>
        <strain evidence="2 3">NP1</strain>
    </source>
</reference>
<keyword evidence="3" id="KW-1185">Reference proteome</keyword>
<dbReference type="RefSeq" id="WP_168607424.1">
    <property type="nucleotide sequence ID" value="NZ_CP038852.1"/>
</dbReference>
<evidence type="ECO:0000313" key="2">
    <source>
        <dbReference type="EMBL" id="QIZ21566.1"/>
    </source>
</evidence>
<dbReference type="AlphaFoldDB" id="A0A6H1Q4F9"/>
<feature type="domain" description="Bbp19-like phage" evidence="1">
    <location>
        <begin position="18"/>
        <end position="67"/>
    </location>
</feature>
<dbReference type="KEGG" id="peg:E5R92_07200"/>
<accession>A0A6H1Q4F9</accession>
<organism evidence="2 3">
    <name type="scientific">Candidatus Pelagibacter giovannonii</name>
    <dbReference type="NCBI Taxonomy" id="2563896"/>
    <lineage>
        <taxon>Bacteria</taxon>
        <taxon>Pseudomonadati</taxon>
        <taxon>Pseudomonadota</taxon>
        <taxon>Alphaproteobacteria</taxon>
        <taxon>Candidatus Pelagibacterales</taxon>
        <taxon>Candidatus Pelagibacteraceae</taxon>
        <taxon>Candidatus Pelagibacter</taxon>
    </lineage>
</organism>
<evidence type="ECO:0000313" key="3">
    <source>
        <dbReference type="Proteomes" id="UP000501094"/>
    </source>
</evidence>
<protein>
    <recommendedName>
        <fullName evidence="1">Bbp19-like phage domain-containing protein</fullName>
    </recommendedName>
</protein>
<sequence>MDHNKEIEKKIKQLREDYKTVFGSEEGKRVLEDISIRCHESSTTFSKDNSHETAFLEGQRSISLFIKGILKSK</sequence>
<evidence type="ECO:0000259" key="1">
    <source>
        <dbReference type="Pfam" id="PF25181"/>
    </source>
</evidence>
<proteinExistence type="predicted"/>
<name>A0A6H1Q4F9_9PROT</name>
<dbReference type="InterPro" id="IPR057447">
    <property type="entry name" value="Bbp19-like_phage"/>
</dbReference>
<dbReference type="Proteomes" id="UP000501094">
    <property type="component" value="Chromosome"/>
</dbReference>
<dbReference type="EMBL" id="CP038852">
    <property type="protein sequence ID" value="QIZ21566.1"/>
    <property type="molecule type" value="Genomic_DNA"/>
</dbReference>
<gene>
    <name evidence="2" type="ORF">E5R92_07200</name>
</gene>
<dbReference type="Pfam" id="PF25181">
    <property type="entry name" value="Phage_Bbp19"/>
    <property type="match status" value="1"/>
</dbReference>